<reference evidence="3 4" key="1">
    <citation type="submission" date="2019-05" db="EMBL/GenBank/DDBJ databases">
        <authorList>
            <person name="Qu J.-H."/>
        </authorList>
    </citation>
    <scope>NUCLEOTIDE SEQUENCE [LARGE SCALE GENOMIC DNA]</scope>
    <source>
        <strain evidence="3 4">NS28</strain>
    </source>
</reference>
<dbReference type="InterPro" id="IPR032508">
    <property type="entry name" value="FecR_C"/>
</dbReference>
<keyword evidence="1" id="KW-0812">Transmembrane</keyword>
<dbReference type="Pfam" id="PF16344">
    <property type="entry name" value="FecR_C"/>
    <property type="match status" value="1"/>
</dbReference>
<evidence type="ECO:0000256" key="1">
    <source>
        <dbReference type="SAM" id="Phobius"/>
    </source>
</evidence>
<dbReference type="EMBL" id="VBSN01000027">
    <property type="protein sequence ID" value="KAA6440361.1"/>
    <property type="molecule type" value="Genomic_DNA"/>
</dbReference>
<protein>
    <submittedName>
        <fullName evidence="3">DUF4974 domain-containing protein</fullName>
    </submittedName>
</protein>
<feature type="transmembrane region" description="Helical" evidence="1">
    <location>
        <begin position="32"/>
        <end position="52"/>
    </location>
</feature>
<dbReference type="Gene3D" id="3.55.50.30">
    <property type="match status" value="1"/>
</dbReference>
<keyword evidence="1" id="KW-0472">Membrane</keyword>
<dbReference type="AlphaFoldDB" id="A0A5M8QY85"/>
<dbReference type="OrthoDB" id="671956at2"/>
<organism evidence="3 4">
    <name type="scientific">Dyadobacter flavalbus</name>
    <dbReference type="NCBI Taxonomy" id="2579942"/>
    <lineage>
        <taxon>Bacteria</taxon>
        <taxon>Pseudomonadati</taxon>
        <taxon>Bacteroidota</taxon>
        <taxon>Cytophagia</taxon>
        <taxon>Cytophagales</taxon>
        <taxon>Spirosomataceae</taxon>
        <taxon>Dyadobacter</taxon>
    </lineage>
</organism>
<dbReference type="RefSeq" id="WP_139011374.1">
    <property type="nucleotide sequence ID" value="NZ_VBSN01000027.1"/>
</dbReference>
<dbReference type="Proteomes" id="UP000323994">
    <property type="component" value="Unassembled WGS sequence"/>
</dbReference>
<comment type="caution">
    <text evidence="3">The sequence shown here is derived from an EMBL/GenBank/DDBJ whole genome shotgun (WGS) entry which is preliminary data.</text>
</comment>
<proteinExistence type="predicted"/>
<gene>
    <name evidence="3" type="ORF">FEM33_07080</name>
</gene>
<accession>A0A5M8QY85</accession>
<evidence type="ECO:0000313" key="3">
    <source>
        <dbReference type="EMBL" id="KAA6440361.1"/>
    </source>
</evidence>
<evidence type="ECO:0000313" key="4">
    <source>
        <dbReference type="Proteomes" id="UP000323994"/>
    </source>
</evidence>
<sequence length="186" mass="21231">MPDIETEWKITENKLKKWNGISADANAWYKLFFYKLLVMGVITTIVTAIFVLNPFDKEAKVTEKADKDSLLLSGKKELSIPNDEPVKMSKRERNNISETYTSLTKYNSIVFDFSDMPLNKVAGSLEKEYGVSIILENPDAGNCRITSRFEHKTLTEILDIMGFTLGFKYKYLPEINRILILGNGCK</sequence>
<feature type="domain" description="Protein FecR C-terminal" evidence="2">
    <location>
        <begin position="111"/>
        <end position="170"/>
    </location>
</feature>
<evidence type="ECO:0000259" key="2">
    <source>
        <dbReference type="Pfam" id="PF16344"/>
    </source>
</evidence>
<keyword evidence="1" id="KW-1133">Transmembrane helix</keyword>
<keyword evidence="4" id="KW-1185">Reference proteome</keyword>
<name>A0A5M8QY85_9BACT</name>